<keyword evidence="4 12" id="KW-0138">CF(0)</keyword>
<comment type="subcellular location">
    <subcellularLocation>
        <location evidence="1 12">Mitochondrion membrane</location>
        <topology evidence="1 12">Single-pass membrane protein</topology>
    </subcellularLocation>
</comment>
<protein>
    <recommendedName>
        <fullName evidence="12">ATP synthase complex subunit 8</fullName>
    </recommendedName>
</protein>
<evidence type="ECO:0000256" key="12">
    <source>
        <dbReference type="RuleBase" id="RU003661"/>
    </source>
</evidence>
<sequence>MPQLNPTPWLLYLLLAWLILLFLSPNKILGHINLNQPNPKTAKLANFMWTWPWQ</sequence>
<keyword evidence="7" id="KW-1133">Transmembrane helix</keyword>
<accession>S4V270</accession>
<evidence type="ECO:0000313" key="14">
    <source>
        <dbReference type="EMBL" id="AGN71260.1"/>
    </source>
</evidence>
<evidence type="ECO:0000256" key="7">
    <source>
        <dbReference type="ARBA" id="ARBA00022989"/>
    </source>
</evidence>
<dbReference type="PANTHER" id="PTHR39937:SF1">
    <property type="entry name" value="ATP SYNTHASE PROTEIN 8"/>
    <property type="match status" value="1"/>
</dbReference>
<reference evidence="14" key="1">
    <citation type="journal article" date="2013" name="Mol. Biol. Evol.">
        <title>Efficient Sequencing of Anuran mtDNAs and a Mitogenomic Exploration of the Phylogeny and Evolution of Frogs.</title>
        <authorList>
            <person name="Zhang P."/>
            <person name="Liang D."/>
            <person name="Mao R.L."/>
            <person name="Hillis D.M."/>
            <person name="Wake D.B."/>
            <person name="Cannatella D.C."/>
        </authorList>
    </citation>
    <scope>NUCLEOTIDE SEQUENCE</scope>
</reference>
<dbReference type="GO" id="GO:0015986">
    <property type="term" value="P:proton motive force-driven ATP synthesis"/>
    <property type="evidence" value="ECO:0007669"/>
    <property type="project" value="InterPro"/>
</dbReference>
<evidence type="ECO:0000256" key="1">
    <source>
        <dbReference type="ARBA" id="ARBA00004304"/>
    </source>
</evidence>
<evidence type="ECO:0000256" key="11">
    <source>
        <dbReference type="ARBA" id="ARBA00023310"/>
    </source>
</evidence>
<comment type="similarity">
    <text evidence="2 12">Belongs to the ATPase protein 8 family.</text>
</comment>
<dbReference type="Pfam" id="PF00895">
    <property type="entry name" value="ATP-synt_8"/>
    <property type="match status" value="1"/>
</dbReference>
<evidence type="ECO:0000256" key="4">
    <source>
        <dbReference type="ARBA" id="ARBA00022547"/>
    </source>
</evidence>
<evidence type="ECO:0000256" key="6">
    <source>
        <dbReference type="ARBA" id="ARBA00022781"/>
    </source>
</evidence>
<evidence type="ECO:0000256" key="9">
    <source>
        <dbReference type="ARBA" id="ARBA00023128"/>
    </source>
</evidence>
<evidence type="ECO:0000256" key="10">
    <source>
        <dbReference type="ARBA" id="ARBA00023136"/>
    </source>
</evidence>
<keyword evidence="11" id="KW-0066">ATP synthesis</keyword>
<proteinExistence type="inferred from homology"/>
<organism evidence="14">
    <name type="scientific">Hylarana albolabris</name>
    <name type="common">White-lipped frog</name>
    <name type="synonym">Amnirana albolabris</name>
    <dbReference type="NCBI Taxonomy" id="333676"/>
    <lineage>
        <taxon>Eukaryota</taxon>
        <taxon>Metazoa</taxon>
        <taxon>Chordata</taxon>
        <taxon>Craniata</taxon>
        <taxon>Vertebrata</taxon>
        <taxon>Euteleostomi</taxon>
        <taxon>Amphibia</taxon>
        <taxon>Batrachia</taxon>
        <taxon>Anura</taxon>
        <taxon>Neobatrachia</taxon>
        <taxon>Ranoidea</taxon>
        <taxon>Ranidae</taxon>
        <taxon>Hylarana</taxon>
    </lineage>
</organism>
<dbReference type="PANTHER" id="PTHR39937">
    <property type="entry name" value="ATP SYNTHASE PROTEIN 8"/>
    <property type="match status" value="1"/>
</dbReference>
<geneLocation type="mitochondrion" evidence="14"/>
<keyword evidence="3 12" id="KW-0813">Transport</keyword>
<evidence type="ECO:0000256" key="13">
    <source>
        <dbReference type="SAM" id="SignalP"/>
    </source>
</evidence>
<evidence type="ECO:0000256" key="2">
    <source>
        <dbReference type="ARBA" id="ARBA00008892"/>
    </source>
</evidence>
<name>S4V270_HYLAO</name>
<keyword evidence="13" id="KW-0732">Signal</keyword>
<feature type="signal peptide" evidence="13">
    <location>
        <begin position="1"/>
        <end position="30"/>
    </location>
</feature>
<keyword evidence="6 12" id="KW-0375">Hydrogen ion transport</keyword>
<evidence type="ECO:0000256" key="3">
    <source>
        <dbReference type="ARBA" id="ARBA00022448"/>
    </source>
</evidence>
<dbReference type="GO" id="GO:0015078">
    <property type="term" value="F:proton transmembrane transporter activity"/>
    <property type="evidence" value="ECO:0007669"/>
    <property type="project" value="InterPro"/>
</dbReference>
<dbReference type="InterPro" id="IPR050635">
    <property type="entry name" value="ATPase_protein_8"/>
</dbReference>
<keyword evidence="10" id="KW-0472">Membrane</keyword>
<dbReference type="AlphaFoldDB" id="S4V270"/>
<evidence type="ECO:0000256" key="5">
    <source>
        <dbReference type="ARBA" id="ARBA00022692"/>
    </source>
</evidence>
<keyword evidence="5 12" id="KW-0812">Transmembrane</keyword>
<dbReference type="GO" id="GO:0045259">
    <property type="term" value="C:proton-transporting ATP synthase complex"/>
    <property type="evidence" value="ECO:0007669"/>
    <property type="project" value="UniProtKB-KW"/>
</dbReference>
<feature type="chain" id="PRO_5004524349" description="ATP synthase complex subunit 8" evidence="13">
    <location>
        <begin position="31"/>
        <end position="54"/>
    </location>
</feature>
<gene>
    <name evidence="14" type="primary">ATP8</name>
</gene>
<dbReference type="InterPro" id="IPR001421">
    <property type="entry name" value="ATP8_metazoa"/>
</dbReference>
<keyword evidence="8 12" id="KW-0406">Ion transport</keyword>
<dbReference type="EMBL" id="JX564871">
    <property type="protein sequence ID" value="AGN71260.1"/>
    <property type="molecule type" value="Genomic_DNA"/>
</dbReference>
<dbReference type="GO" id="GO:0031966">
    <property type="term" value="C:mitochondrial membrane"/>
    <property type="evidence" value="ECO:0007669"/>
    <property type="project" value="UniProtKB-SubCell"/>
</dbReference>
<keyword evidence="9 12" id="KW-0496">Mitochondrion</keyword>
<evidence type="ECO:0000256" key="8">
    <source>
        <dbReference type="ARBA" id="ARBA00023065"/>
    </source>
</evidence>